<organism evidence="2 3">
    <name type="scientific">Anaeroselena agilis</name>
    <dbReference type="NCBI Taxonomy" id="3063788"/>
    <lineage>
        <taxon>Bacteria</taxon>
        <taxon>Bacillati</taxon>
        <taxon>Bacillota</taxon>
        <taxon>Negativicutes</taxon>
        <taxon>Acetonemataceae</taxon>
        <taxon>Anaeroselena</taxon>
    </lineage>
</organism>
<proteinExistence type="predicted"/>
<feature type="transmembrane region" description="Helical" evidence="1">
    <location>
        <begin position="73"/>
        <end position="92"/>
    </location>
</feature>
<keyword evidence="1" id="KW-1133">Transmembrane helix</keyword>
<protein>
    <submittedName>
        <fullName evidence="2">DUF5665 domain-containing protein</fullName>
    </submittedName>
</protein>
<dbReference type="Pfam" id="PF18910">
    <property type="entry name" value="DUF5665"/>
    <property type="match status" value="1"/>
</dbReference>
<dbReference type="Proteomes" id="UP001254848">
    <property type="component" value="Unassembled WGS sequence"/>
</dbReference>
<sequence>MAQNVDRADVIAAQLERLAQYLEKMNVAGYVELMQRPVRLLLLNFAAGLARGLGIAIGATLIFALMLELMRRVILLNIPGIGGFVAEVMRIVEQTNGQGRF</sequence>
<reference evidence="2 3" key="1">
    <citation type="submission" date="2023-07" db="EMBL/GenBank/DDBJ databases">
        <title>The novel representative of Negativicutes class, Anaeroselena agilis gen. nov. sp. nov.</title>
        <authorList>
            <person name="Prokofeva M.I."/>
            <person name="Elcheninov A.G."/>
            <person name="Klyukina A."/>
            <person name="Kublanov I.V."/>
            <person name="Frolov E.N."/>
            <person name="Podosokorskaya O.A."/>
        </authorList>
    </citation>
    <scope>NUCLEOTIDE SEQUENCE [LARGE SCALE GENOMIC DNA]</scope>
    <source>
        <strain evidence="2 3">4137-cl</strain>
    </source>
</reference>
<evidence type="ECO:0000256" key="1">
    <source>
        <dbReference type="SAM" id="Phobius"/>
    </source>
</evidence>
<evidence type="ECO:0000313" key="2">
    <source>
        <dbReference type="EMBL" id="MDT8901535.1"/>
    </source>
</evidence>
<accession>A0ABU3NXK7</accession>
<dbReference type="InterPro" id="IPR043723">
    <property type="entry name" value="DUF5665"/>
</dbReference>
<comment type="caution">
    <text evidence="2">The sequence shown here is derived from an EMBL/GenBank/DDBJ whole genome shotgun (WGS) entry which is preliminary data.</text>
</comment>
<keyword evidence="3" id="KW-1185">Reference proteome</keyword>
<dbReference type="EMBL" id="JAUOZS010000001">
    <property type="protein sequence ID" value="MDT8901535.1"/>
    <property type="molecule type" value="Genomic_DNA"/>
</dbReference>
<gene>
    <name evidence="2" type="ORF">Q4T40_09805</name>
</gene>
<evidence type="ECO:0000313" key="3">
    <source>
        <dbReference type="Proteomes" id="UP001254848"/>
    </source>
</evidence>
<keyword evidence="1" id="KW-0472">Membrane</keyword>
<keyword evidence="1" id="KW-0812">Transmembrane</keyword>
<dbReference type="RefSeq" id="WP_413780043.1">
    <property type="nucleotide sequence ID" value="NZ_JAUOZS010000001.1"/>
</dbReference>
<name>A0ABU3NXK7_9FIRM</name>
<feature type="transmembrane region" description="Helical" evidence="1">
    <location>
        <begin position="40"/>
        <end position="67"/>
    </location>
</feature>